<keyword evidence="6" id="KW-0046">Antibiotic resistance</keyword>
<feature type="transmembrane region" description="Helical" evidence="6">
    <location>
        <begin position="154"/>
        <end position="174"/>
    </location>
</feature>
<dbReference type="EC" id="2.3.2.3" evidence="6"/>
<dbReference type="GO" id="GO:0005886">
    <property type="term" value="C:plasma membrane"/>
    <property type="evidence" value="ECO:0007669"/>
    <property type="project" value="UniProtKB-SubCell"/>
</dbReference>
<comment type="subcellular location">
    <subcellularLocation>
        <location evidence="1 6">Cell membrane</location>
        <topology evidence="1 6">Multi-pass membrane protein</topology>
    </subcellularLocation>
</comment>
<keyword evidence="2" id="KW-1003">Cell membrane</keyword>
<feature type="transmembrane region" description="Helical" evidence="6">
    <location>
        <begin position="78"/>
        <end position="96"/>
    </location>
</feature>
<keyword evidence="6" id="KW-0443">Lipid metabolism</keyword>
<comment type="catalytic activity">
    <reaction evidence="6">
        <text>L-lysyl-tRNA(Lys) + a 1,2-diacyl-sn-glycero-3-phospho-(1'-sn-glycerol) = a 1,2-diacyl-sn-glycero-3-phospho-1'-(3'-O-L-lysyl)-sn-glycerol + tRNA(Lys)</text>
        <dbReference type="Rhea" id="RHEA:10668"/>
        <dbReference type="Rhea" id="RHEA-COMP:9696"/>
        <dbReference type="Rhea" id="RHEA-COMP:9697"/>
        <dbReference type="ChEBI" id="CHEBI:64716"/>
        <dbReference type="ChEBI" id="CHEBI:75792"/>
        <dbReference type="ChEBI" id="CHEBI:78442"/>
        <dbReference type="ChEBI" id="CHEBI:78529"/>
        <dbReference type="EC" id="2.3.2.3"/>
    </reaction>
</comment>
<dbReference type="NCBIfam" id="TIGR00374">
    <property type="entry name" value="flippase-like domain"/>
    <property type="match status" value="1"/>
</dbReference>
<comment type="function">
    <text evidence="6">Catalyzes the transfer of a lysyl group from L-lysyl-tRNA(Lys) to membrane-bound phosphatidylglycerol (PG), which produces lysylphosphatidylglycerol (LPG), a major component of the bacterial membrane with a positive net charge. LPG synthesis contributes to bacterial virulence as it is involved in the resistance mechanism against cationic antimicrobial peptides (CAMP) produces by the host's immune system (defensins, cathelicidins) and by the competing microorganisms.</text>
</comment>
<evidence type="ECO:0000313" key="7">
    <source>
        <dbReference type="EMBL" id="HIU93998.1"/>
    </source>
</evidence>
<dbReference type="AlphaFoldDB" id="A0A9D1SSC8"/>
<dbReference type="GO" id="GO:0050071">
    <property type="term" value="F:phosphatidylglycerol lysyltransferase activity"/>
    <property type="evidence" value="ECO:0007669"/>
    <property type="project" value="UniProtKB-EC"/>
</dbReference>
<keyword evidence="6" id="KW-0808">Transferase</keyword>
<gene>
    <name evidence="6" type="primary">mprF</name>
    <name evidence="7" type="ORF">IAD24_02450</name>
</gene>
<dbReference type="GO" id="GO:0046677">
    <property type="term" value="P:response to antibiotic"/>
    <property type="evidence" value="ECO:0007669"/>
    <property type="project" value="UniProtKB-KW"/>
</dbReference>
<evidence type="ECO:0000313" key="8">
    <source>
        <dbReference type="Proteomes" id="UP000824128"/>
    </source>
</evidence>
<evidence type="ECO:0000256" key="4">
    <source>
        <dbReference type="ARBA" id="ARBA00022989"/>
    </source>
</evidence>
<dbReference type="Proteomes" id="UP000824128">
    <property type="component" value="Unassembled WGS sequence"/>
</dbReference>
<dbReference type="PANTHER" id="PTHR37693">
    <property type="entry name" value="PHOSPHATIDYLGLYCEROL LYSYLTRANSFERASE"/>
    <property type="match status" value="1"/>
</dbReference>
<evidence type="ECO:0000256" key="2">
    <source>
        <dbReference type="ARBA" id="ARBA00022475"/>
    </source>
</evidence>
<feature type="transmembrane region" description="Helical" evidence="6">
    <location>
        <begin position="233"/>
        <end position="257"/>
    </location>
</feature>
<proteinExistence type="inferred from homology"/>
<feature type="transmembrane region" description="Helical" evidence="6">
    <location>
        <begin position="311"/>
        <end position="331"/>
    </location>
</feature>
<reference evidence="7" key="2">
    <citation type="journal article" date="2021" name="PeerJ">
        <title>Extensive microbial diversity within the chicken gut microbiome revealed by metagenomics and culture.</title>
        <authorList>
            <person name="Gilroy R."/>
            <person name="Ravi A."/>
            <person name="Getino M."/>
            <person name="Pursley I."/>
            <person name="Horton D.L."/>
            <person name="Alikhan N.F."/>
            <person name="Baker D."/>
            <person name="Gharbi K."/>
            <person name="Hall N."/>
            <person name="Watson M."/>
            <person name="Adriaenssens E.M."/>
            <person name="Foster-Nyarko E."/>
            <person name="Jarju S."/>
            <person name="Secka A."/>
            <person name="Antonio M."/>
            <person name="Oren A."/>
            <person name="Chaudhuri R.R."/>
            <person name="La Ragione R."/>
            <person name="Hildebrand F."/>
            <person name="Pallen M.J."/>
        </authorList>
    </citation>
    <scope>NUCLEOTIDE SEQUENCE</scope>
    <source>
        <strain evidence="7">ChiGjej2B2-16831</strain>
    </source>
</reference>
<keyword evidence="3 6" id="KW-0812">Transmembrane</keyword>
<dbReference type="GO" id="GO:0006629">
    <property type="term" value="P:lipid metabolic process"/>
    <property type="evidence" value="ECO:0007669"/>
    <property type="project" value="UniProtKB-KW"/>
</dbReference>
<keyword evidence="4 6" id="KW-1133">Transmembrane helix</keyword>
<keyword evidence="5 6" id="KW-0472">Membrane</keyword>
<feature type="transmembrane region" description="Helical" evidence="6">
    <location>
        <begin position="39"/>
        <end position="57"/>
    </location>
</feature>
<dbReference type="Pfam" id="PF03706">
    <property type="entry name" value="LPG_synthase_TM"/>
    <property type="match status" value="1"/>
</dbReference>
<feature type="transmembrane region" description="Helical" evidence="6">
    <location>
        <begin position="125"/>
        <end position="147"/>
    </location>
</feature>
<feature type="transmembrane region" description="Helical" evidence="6">
    <location>
        <begin position="269"/>
        <end position="290"/>
    </location>
</feature>
<comment type="similarity">
    <text evidence="6">Belongs to the LPG synthase family.</text>
</comment>
<dbReference type="InterPro" id="IPR022791">
    <property type="entry name" value="L-PG_synthase/AglD"/>
</dbReference>
<dbReference type="PANTHER" id="PTHR37693:SF1">
    <property type="entry name" value="INTEGRAL MEMBRANE PROTEIN"/>
    <property type="match status" value="1"/>
</dbReference>
<accession>A0A9D1SSC8</accession>
<comment type="caution">
    <text evidence="7">The sequence shown here is derived from an EMBL/GenBank/DDBJ whole genome shotgun (WGS) entry which is preliminary data.</text>
</comment>
<sequence length="350" mass="38216">MKKQAWKRILVVLLTIAVLVGFAIFDKDVDDLGDVLQNITPLWLVGALLCTLVYFAGDTAMYCIACRDMQIPQPFHEGLLTTMIGFFYSALTPLSSGGQPFQVLQMRGRGINVGTATSVLMVKFMAWHIALSCIGLVGAVFCGGTLLELSPTMFVLFCIGFLLHLLCAGTGLLLMVRPQLVYRAGRAVAGFVGRVFMRRRPEAQQRMFAAWDRFIAEYKQAVAFSLQHRGGMAAIVAVAFFEVLGYLSVTYCVYRGLGFDAVGYPQMTLLQAMLSIGVAFVPLPGASIATEGGFYALFTVYFGDSRLAAMLIWRFLTYYLTIVLGLAAVLIDGFRAEKRAPRGGAGPQEG</sequence>
<dbReference type="EMBL" id="DVNZ01000078">
    <property type="protein sequence ID" value="HIU93998.1"/>
    <property type="molecule type" value="Genomic_DNA"/>
</dbReference>
<reference evidence="7" key="1">
    <citation type="submission" date="2020-10" db="EMBL/GenBank/DDBJ databases">
        <authorList>
            <person name="Gilroy R."/>
        </authorList>
    </citation>
    <scope>NUCLEOTIDE SEQUENCE</scope>
    <source>
        <strain evidence="7">ChiGjej2B2-16831</strain>
    </source>
</reference>
<evidence type="ECO:0000256" key="5">
    <source>
        <dbReference type="ARBA" id="ARBA00023136"/>
    </source>
</evidence>
<evidence type="ECO:0000256" key="1">
    <source>
        <dbReference type="ARBA" id="ARBA00004651"/>
    </source>
</evidence>
<evidence type="ECO:0000256" key="6">
    <source>
        <dbReference type="RuleBase" id="RU363042"/>
    </source>
</evidence>
<protein>
    <recommendedName>
        <fullName evidence="6">Phosphatidylglycerol lysyltransferase</fullName>
        <ecNumber evidence="6">2.3.2.3</ecNumber>
    </recommendedName>
    <alternativeName>
        <fullName evidence="6">Lysylphosphatidylglycerol synthase</fullName>
    </alternativeName>
</protein>
<name>A0A9D1SSC8_9FIRM</name>
<evidence type="ECO:0000256" key="3">
    <source>
        <dbReference type="ARBA" id="ARBA00022692"/>
    </source>
</evidence>
<organism evidence="7 8">
    <name type="scientific">Candidatus Aphodomorpha intestinavium</name>
    <dbReference type="NCBI Taxonomy" id="2840672"/>
    <lineage>
        <taxon>Bacteria</taxon>
        <taxon>Bacillati</taxon>
        <taxon>Bacillota</taxon>
        <taxon>Clostridia</taxon>
        <taxon>Eubacteriales</taxon>
        <taxon>Candidatus Aphodomorpha</taxon>
    </lineage>
</organism>